<dbReference type="CDD" id="cd03768">
    <property type="entry name" value="SR_ResInv"/>
    <property type="match status" value="1"/>
</dbReference>
<dbReference type="Gene3D" id="1.10.10.60">
    <property type="entry name" value="Homeodomain-like"/>
    <property type="match status" value="1"/>
</dbReference>
<comment type="caution">
    <text evidence="3">The sequence shown here is derived from an EMBL/GenBank/DDBJ whole genome shotgun (WGS) entry which is preliminary data.</text>
</comment>
<dbReference type="InterPro" id="IPR036162">
    <property type="entry name" value="Resolvase-like_N_sf"/>
</dbReference>
<evidence type="ECO:0000313" key="3">
    <source>
        <dbReference type="EMBL" id="GGE23530.1"/>
    </source>
</evidence>
<dbReference type="Proteomes" id="UP000660801">
    <property type="component" value="Unassembled WGS sequence"/>
</dbReference>
<dbReference type="Gene3D" id="3.40.50.1390">
    <property type="entry name" value="Resolvase, N-terminal catalytic domain"/>
    <property type="match status" value="1"/>
</dbReference>
<dbReference type="PANTHER" id="PTHR30461:SF26">
    <property type="entry name" value="RESOLVASE HOMOLOG YNEB"/>
    <property type="match status" value="1"/>
</dbReference>
<feature type="domain" description="Resolvase/invertase-type recombinase catalytic" evidence="2">
    <location>
        <begin position="4"/>
        <end position="145"/>
    </location>
</feature>
<dbReference type="Pfam" id="PF13936">
    <property type="entry name" value="HTH_38"/>
    <property type="match status" value="1"/>
</dbReference>
<dbReference type="PANTHER" id="PTHR30461">
    <property type="entry name" value="DNA-INVERTASE FROM LAMBDOID PROPHAGE"/>
    <property type="match status" value="1"/>
</dbReference>
<dbReference type="Pfam" id="PF00239">
    <property type="entry name" value="Resolvase"/>
    <property type="match status" value="1"/>
</dbReference>
<protein>
    <submittedName>
        <fullName evidence="3">Integrase</fullName>
    </submittedName>
</protein>
<evidence type="ECO:0000259" key="2">
    <source>
        <dbReference type="PROSITE" id="PS51736"/>
    </source>
</evidence>
<accession>A0A917EEB6</accession>
<keyword evidence="4" id="KW-1185">Reference proteome</keyword>
<dbReference type="InterPro" id="IPR025246">
    <property type="entry name" value="IS30-like_HTH"/>
</dbReference>
<gene>
    <name evidence="3" type="ORF">GCM10011510_00730</name>
</gene>
<dbReference type="OrthoDB" id="9797501at2"/>
<reference evidence="3" key="2">
    <citation type="submission" date="2020-09" db="EMBL/GenBank/DDBJ databases">
        <authorList>
            <person name="Sun Q."/>
            <person name="Zhou Y."/>
        </authorList>
    </citation>
    <scope>NUCLEOTIDE SEQUENCE</scope>
    <source>
        <strain evidence="3">CGMCC 1.15533</strain>
    </source>
</reference>
<dbReference type="SUPFAM" id="SSF53041">
    <property type="entry name" value="Resolvase-like"/>
    <property type="match status" value="1"/>
</dbReference>
<sequence length="202" mass="22877">MDKIRIGYARVSSMDNRQELGLEVQRSALESCDKVFYEKQSGSDDDRPQLQEALTLAKELSQSGVEVSFMIYKLDRLTRKMLTLLAMIEDFNRYGISLISVKENIETTSPTGKLLCILLGYVAEMELENICMRTKEGLQKAREKGVKLGNKGIGKEKEEQIIALYQANELSVRAIAKKVQVSTSTIYNVICRNQVELKSKKQ</sequence>
<comment type="similarity">
    <text evidence="1">Belongs to the site-specific recombinase resolvase family.</text>
</comment>
<dbReference type="InterPro" id="IPR050639">
    <property type="entry name" value="SSR_resolvase"/>
</dbReference>
<evidence type="ECO:0000256" key="1">
    <source>
        <dbReference type="ARBA" id="ARBA00009913"/>
    </source>
</evidence>
<dbReference type="AlphaFoldDB" id="A0A917EEB6"/>
<name>A0A917EEB6_9STRE</name>
<dbReference type="GO" id="GO:0003677">
    <property type="term" value="F:DNA binding"/>
    <property type="evidence" value="ECO:0007669"/>
    <property type="project" value="InterPro"/>
</dbReference>
<dbReference type="SMART" id="SM00857">
    <property type="entry name" value="Resolvase"/>
    <property type="match status" value="1"/>
</dbReference>
<evidence type="ECO:0000313" key="4">
    <source>
        <dbReference type="Proteomes" id="UP000660801"/>
    </source>
</evidence>
<organism evidence="3 4">
    <name type="scientific">Streptococcus himalayensis</name>
    <dbReference type="NCBI Taxonomy" id="1888195"/>
    <lineage>
        <taxon>Bacteria</taxon>
        <taxon>Bacillati</taxon>
        <taxon>Bacillota</taxon>
        <taxon>Bacilli</taxon>
        <taxon>Lactobacillales</taxon>
        <taxon>Streptococcaceae</taxon>
        <taxon>Streptococcus</taxon>
    </lineage>
</organism>
<dbReference type="RefSeq" id="WP_068990270.1">
    <property type="nucleotide sequence ID" value="NZ_BMJN01000001.1"/>
</dbReference>
<dbReference type="EMBL" id="BMJN01000001">
    <property type="protein sequence ID" value="GGE23530.1"/>
    <property type="molecule type" value="Genomic_DNA"/>
</dbReference>
<dbReference type="GO" id="GO:0000150">
    <property type="term" value="F:DNA strand exchange activity"/>
    <property type="evidence" value="ECO:0007669"/>
    <property type="project" value="InterPro"/>
</dbReference>
<reference evidence="3" key="1">
    <citation type="journal article" date="2014" name="Int. J. Syst. Evol. Microbiol.">
        <title>Complete genome sequence of Corynebacterium casei LMG S-19264T (=DSM 44701T), isolated from a smear-ripened cheese.</title>
        <authorList>
            <consortium name="US DOE Joint Genome Institute (JGI-PGF)"/>
            <person name="Walter F."/>
            <person name="Albersmeier A."/>
            <person name="Kalinowski J."/>
            <person name="Ruckert C."/>
        </authorList>
    </citation>
    <scope>NUCLEOTIDE SEQUENCE</scope>
    <source>
        <strain evidence="3">CGMCC 1.15533</strain>
    </source>
</reference>
<proteinExistence type="inferred from homology"/>
<dbReference type="PROSITE" id="PS51736">
    <property type="entry name" value="RECOMBINASES_3"/>
    <property type="match status" value="1"/>
</dbReference>
<dbReference type="InterPro" id="IPR006119">
    <property type="entry name" value="Resolv_N"/>
</dbReference>